<sequence length="61" mass="6640">MLGLGVVWVLDSSLDVAVLMAPLRDRRSTVEPLSTFILYGHPRVDRIRLGAHSLTAGIPSL</sequence>
<reference evidence="1" key="1">
    <citation type="submission" date="2018-12" db="EMBL/GenBank/DDBJ databases">
        <authorList>
            <person name="Jadhav K."/>
            <person name="Kushwaha B."/>
            <person name="Jadhav I."/>
        </authorList>
    </citation>
    <scope>NUCLEOTIDE SEQUENCE [LARGE SCALE GENOMIC DNA]</scope>
    <source>
        <strain evidence="1">SBS 10</strain>
    </source>
</reference>
<protein>
    <submittedName>
        <fullName evidence="1">Uncharacterized protein</fullName>
    </submittedName>
</protein>
<comment type="caution">
    <text evidence="1">The sequence shown here is derived from an EMBL/GenBank/DDBJ whole genome shotgun (WGS) entry which is preliminary data.</text>
</comment>
<name>A0A3S0NWM5_9GAMM</name>
<organism evidence="1">
    <name type="scientific">Billgrantia gudaonensis</name>
    <dbReference type="NCBI Taxonomy" id="376427"/>
    <lineage>
        <taxon>Bacteria</taxon>
        <taxon>Pseudomonadati</taxon>
        <taxon>Pseudomonadota</taxon>
        <taxon>Gammaproteobacteria</taxon>
        <taxon>Oceanospirillales</taxon>
        <taxon>Halomonadaceae</taxon>
        <taxon>Billgrantia</taxon>
    </lineage>
</organism>
<evidence type="ECO:0000313" key="1">
    <source>
        <dbReference type="EMBL" id="RUA22094.1"/>
    </source>
</evidence>
<dbReference type="AlphaFoldDB" id="A0A3S0NWM5"/>
<proteinExistence type="predicted"/>
<accession>A0A3S0NWM5</accession>
<dbReference type="EMBL" id="RXHI01000024">
    <property type="protein sequence ID" value="RUA22094.1"/>
    <property type="molecule type" value="Genomic_DNA"/>
</dbReference>
<gene>
    <name evidence="1" type="ORF">DSL92_07640</name>
</gene>